<dbReference type="Gene3D" id="3.40.50.720">
    <property type="entry name" value="NAD(P)-binding Rossmann-like Domain"/>
    <property type="match status" value="1"/>
</dbReference>
<dbReference type="Proteomes" id="UP001596500">
    <property type="component" value="Unassembled WGS sequence"/>
</dbReference>
<dbReference type="Pfam" id="PF02894">
    <property type="entry name" value="GFO_IDH_MocA_C"/>
    <property type="match status" value="1"/>
</dbReference>
<keyword evidence="5" id="KW-1185">Reference proteome</keyword>
<dbReference type="PANTHER" id="PTHR43249:SF1">
    <property type="entry name" value="D-GLUCOSIDE 3-DEHYDROGENASE"/>
    <property type="match status" value="1"/>
</dbReference>
<dbReference type="RefSeq" id="WP_379864557.1">
    <property type="nucleotide sequence ID" value="NZ_JBHTBW010000021.1"/>
</dbReference>
<reference evidence="5" key="1">
    <citation type="journal article" date="2019" name="Int. J. Syst. Evol. Microbiol.">
        <title>The Global Catalogue of Microorganisms (GCM) 10K type strain sequencing project: providing services to taxonomists for standard genome sequencing and annotation.</title>
        <authorList>
            <consortium name="The Broad Institute Genomics Platform"/>
            <consortium name="The Broad Institute Genome Sequencing Center for Infectious Disease"/>
            <person name="Wu L."/>
            <person name="Ma J."/>
        </authorList>
    </citation>
    <scope>NUCLEOTIDE SEQUENCE [LARGE SCALE GENOMIC DNA]</scope>
    <source>
        <strain evidence="5">CGMCC 1.12942</strain>
    </source>
</reference>
<organism evidence="4 5">
    <name type="scientific">Laceyella putida</name>
    <dbReference type="NCBI Taxonomy" id="110101"/>
    <lineage>
        <taxon>Bacteria</taxon>
        <taxon>Bacillati</taxon>
        <taxon>Bacillota</taxon>
        <taxon>Bacilli</taxon>
        <taxon>Bacillales</taxon>
        <taxon>Thermoactinomycetaceae</taxon>
        <taxon>Laceyella</taxon>
    </lineage>
</organism>
<evidence type="ECO:0000259" key="2">
    <source>
        <dbReference type="Pfam" id="PF01408"/>
    </source>
</evidence>
<dbReference type="InterPro" id="IPR036291">
    <property type="entry name" value="NAD(P)-bd_dom_sf"/>
</dbReference>
<dbReference type="Gene3D" id="3.30.360.10">
    <property type="entry name" value="Dihydrodipicolinate Reductase, domain 2"/>
    <property type="match status" value="1"/>
</dbReference>
<evidence type="ECO:0000256" key="1">
    <source>
        <dbReference type="ARBA" id="ARBA00010928"/>
    </source>
</evidence>
<feature type="domain" description="Gfo/Idh/MocA-like oxidoreductase C-terminal" evidence="3">
    <location>
        <begin position="136"/>
        <end position="350"/>
    </location>
</feature>
<dbReference type="SUPFAM" id="SSF55347">
    <property type="entry name" value="Glyceraldehyde-3-phosphate dehydrogenase-like, C-terminal domain"/>
    <property type="match status" value="1"/>
</dbReference>
<dbReference type="InterPro" id="IPR000683">
    <property type="entry name" value="Gfo/Idh/MocA-like_OxRdtase_N"/>
</dbReference>
<sequence>MSDKVRIGMIGAGGISQAHLQAIQKEERAEAVAIADVFVDGAKQTAEKFNIPRVYENYQEMIEKEELDAVIACVPNFLHAPVTTYSLSKGKHVLSEKPMALNVEEALHMKESADRAGKVLMVAQNNRFRSETQLAKKWVMEQELGRVYHAKTGWVRRNGIPGWGSWFTQKDKAGGGPLIDVGVHVLDLTLYIMGYPKPVSVWGKTYDVFGPQKQKTMGYGRVDDQGKFDVEDLAIAVIHFENGATLTLDASWASFIKEERVYCELLGDQGGASLDLGKRTATLFKDDGRVYQDETHDLNEQDDRLALLTNFLDSVQGKAEPICKPEESITVQRILDAIYRSAETGELIKL</sequence>
<dbReference type="SUPFAM" id="SSF51735">
    <property type="entry name" value="NAD(P)-binding Rossmann-fold domains"/>
    <property type="match status" value="1"/>
</dbReference>
<evidence type="ECO:0000313" key="5">
    <source>
        <dbReference type="Proteomes" id="UP001596500"/>
    </source>
</evidence>
<dbReference type="InterPro" id="IPR052515">
    <property type="entry name" value="Gfo/Idh/MocA_Oxidoreductase"/>
</dbReference>
<protein>
    <submittedName>
        <fullName evidence="4">Gfo/Idh/MocA family protein</fullName>
    </submittedName>
</protein>
<dbReference type="PANTHER" id="PTHR43249">
    <property type="entry name" value="UDP-N-ACETYL-2-AMINO-2-DEOXY-D-GLUCURONATE OXIDASE"/>
    <property type="match status" value="1"/>
</dbReference>
<comment type="caution">
    <text evidence="4">The sequence shown here is derived from an EMBL/GenBank/DDBJ whole genome shotgun (WGS) entry which is preliminary data.</text>
</comment>
<name>A0ABW2RJR8_9BACL</name>
<feature type="domain" description="Gfo/Idh/MocA-like oxidoreductase N-terminal" evidence="2">
    <location>
        <begin position="5"/>
        <end position="123"/>
    </location>
</feature>
<dbReference type="InterPro" id="IPR004104">
    <property type="entry name" value="Gfo/Idh/MocA-like_OxRdtase_C"/>
</dbReference>
<gene>
    <name evidence="4" type="ORF">ACFQNG_08845</name>
</gene>
<accession>A0ABW2RJR8</accession>
<dbReference type="EMBL" id="JBHTBW010000021">
    <property type="protein sequence ID" value="MFC7441264.1"/>
    <property type="molecule type" value="Genomic_DNA"/>
</dbReference>
<dbReference type="Pfam" id="PF01408">
    <property type="entry name" value="GFO_IDH_MocA"/>
    <property type="match status" value="1"/>
</dbReference>
<evidence type="ECO:0000259" key="3">
    <source>
        <dbReference type="Pfam" id="PF02894"/>
    </source>
</evidence>
<proteinExistence type="inferred from homology"/>
<evidence type="ECO:0000313" key="4">
    <source>
        <dbReference type="EMBL" id="MFC7441264.1"/>
    </source>
</evidence>
<comment type="similarity">
    <text evidence="1">Belongs to the Gfo/Idh/MocA family.</text>
</comment>